<sequence>MLISDRPLLGWGDAEYFEGMAQFSEAGRLDPATSNYWHSHSDVLDAWARRGAFGMLVLLAIYLLPVWLFREGLRARDPERRALATCGLLLPVGFAGFGLTYTFMAYSVGMAAYTGWFCVIWGLYSSLPPDTAYLDPSQ</sequence>
<feature type="transmembrane region" description="Helical" evidence="1">
    <location>
        <begin position="51"/>
        <end position="69"/>
    </location>
</feature>
<dbReference type="InterPro" id="IPR051533">
    <property type="entry name" value="WaaL-like"/>
</dbReference>
<proteinExistence type="predicted"/>
<keyword evidence="1" id="KW-0472">Membrane</keyword>
<evidence type="ECO:0000256" key="1">
    <source>
        <dbReference type="SAM" id="Phobius"/>
    </source>
</evidence>
<protein>
    <submittedName>
        <fullName evidence="2">O-antigen ligase</fullName>
    </submittedName>
</protein>
<organism evidence="2 3">
    <name type="scientific">Halomonas daqiaonensis</name>
    <dbReference type="NCBI Taxonomy" id="650850"/>
    <lineage>
        <taxon>Bacteria</taxon>
        <taxon>Pseudomonadati</taxon>
        <taxon>Pseudomonadota</taxon>
        <taxon>Gammaproteobacteria</taxon>
        <taxon>Oceanospirillales</taxon>
        <taxon>Halomonadaceae</taxon>
        <taxon>Halomonas</taxon>
    </lineage>
</organism>
<dbReference type="PANTHER" id="PTHR37422:SF17">
    <property type="entry name" value="O-ANTIGEN LIGASE"/>
    <property type="match status" value="1"/>
</dbReference>
<dbReference type="PANTHER" id="PTHR37422">
    <property type="entry name" value="TEICHURONIC ACID BIOSYNTHESIS PROTEIN TUAE"/>
    <property type="match status" value="1"/>
</dbReference>
<dbReference type="AlphaFoldDB" id="A0A1H7HEL8"/>
<evidence type="ECO:0000313" key="2">
    <source>
        <dbReference type="EMBL" id="SEK48684.1"/>
    </source>
</evidence>
<dbReference type="EMBL" id="FOBC01000002">
    <property type="protein sequence ID" value="SEK48684.1"/>
    <property type="molecule type" value="Genomic_DNA"/>
</dbReference>
<keyword evidence="2" id="KW-0436">Ligase</keyword>
<dbReference type="STRING" id="650850.SAMN04488129_102199"/>
<name>A0A1H7HEL8_9GAMM</name>
<feature type="transmembrane region" description="Helical" evidence="1">
    <location>
        <begin position="105"/>
        <end position="124"/>
    </location>
</feature>
<dbReference type="Proteomes" id="UP000198807">
    <property type="component" value="Unassembled WGS sequence"/>
</dbReference>
<feature type="transmembrane region" description="Helical" evidence="1">
    <location>
        <begin position="81"/>
        <end position="99"/>
    </location>
</feature>
<keyword evidence="3" id="KW-1185">Reference proteome</keyword>
<gene>
    <name evidence="2" type="ORF">SAMN04488129_102199</name>
</gene>
<keyword evidence="1" id="KW-1133">Transmembrane helix</keyword>
<keyword evidence="1" id="KW-0812">Transmembrane</keyword>
<dbReference type="GO" id="GO:0016874">
    <property type="term" value="F:ligase activity"/>
    <property type="evidence" value="ECO:0007669"/>
    <property type="project" value="UniProtKB-KW"/>
</dbReference>
<evidence type="ECO:0000313" key="3">
    <source>
        <dbReference type="Proteomes" id="UP000198807"/>
    </source>
</evidence>
<reference evidence="3" key="1">
    <citation type="submission" date="2016-10" db="EMBL/GenBank/DDBJ databases">
        <authorList>
            <person name="Varghese N."/>
            <person name="Submissions S."/>
        </authorList>
    </citation>
    <scope>NUCLEOTIDE SEQUENCE [LARGE SCALE GENOMIC DNA]</scope>
    <source>
        <strain evidence="3">CGMCC 1.9150</strain>
    </source>
</reference>
<accession>A0A1H7HEL8</accession>